<name>A0AAD4HEN7_9AGAM</name>
<dbReference type="GeneID" id="64664366"/>
<protein>
    <submittedName>
        <fullName evidence="2">Uncharacterized protein</fullName>
    </submittedName>
</protein>
<dbReference type="AlphaFoldDB" id="A0AAD4HEN7"/>
<feature type="compositionally biased region" description="Polar residues" evidence="1">
    <location>
        <begin position="9"/>
        <end position="19"/>
    </location>
</feature>
<reference evidence="2" key="1">
    <citation type="journal article" date="2020" name="New Phytol.">
        <title>Comparative genomics reveals dynamic genome evolution in host specialist ectomycorrhizal fungi.</title>
        <authorList>
            <person name="Lofgren L.A."/>
            <person name="Nguyen N.H."/>
            <person name="Vilgalys R."/>
            <person name="Ruytinx J."/>
            <person name="Liao H.L."/>
            <person name="Branco S."/>
            <person name="Kuo A."/>
            <person name="LaButti K."/>
            <person name="Lipzen A."/>
            <person name="Andreopoulos W."/>
            <person name="Pangilinan J."/>
            <person name="Riley R."/>
            <person name="Hundley H."/>
            <person name="Na H."/>
            <person name="Barry K."/>
            <person name="Grigoriev I.V."/>
            <person name="Stajich J.E."/>
            <person name="Kennedy P.G."/>
        </authorList>
    </citation>
    <scope>NUCLEOTIDE SEQUENCE</scope>
    <source>
        <strain evidence="2">FC203</strain>
    </source>
</reference>
<evidence type="ECO:0000256" key="1">
    <source>
        <dbReference type="SAM" id="MobiDB-lite"/>
    </source>
</evidence>
<dbReference type="RefSeq" id="XP_041219318.1">
    <property type="nucleotide sequence ID" value="XM_041370068.1"/>
</dbReference>
<sequence>MTMPRQHQRPTQCNDNSSPSEDEPGTMHTSMTPSRDTDSEIEIDMNMSWEELYKNARKAQSKANVAIAEVKATRRKATETAESPAKRPKITTSDVQENIKIIEHYGRKFLVTHLLWLHGNIKTTFETDIDDGYQDAERFENTETMIQGQLRDICDVLPQKYHNDLSRSWLRRAVRTPPCATMGILIRTRCGPTIFNCTEADMKSADYRREHFGTQIGWTTNDSGECAVAQPWQGEQDINTIFLNPKLMMVVSAIIRGPASVVSMSEGRGSASSRNNETLDVKWGLDHTTPGMIAAGAILARWAASVDALLTDRGAQTGIRWRDDFEDYLKYLFNGLRLRKASVLKIFREWDKVLFPSSSTGFGGRQARNDRDSRMKTMMDSLEDDIEVEGTDVHNIPYDTGQRTMGP</sequence>
<dbReference type="Proteomes" id="UP001195769">
    <property type="component" value="Unassembled WGS sequence"/>
</dbReference>
<keyword evidence="3" id="KW-1185">Reference proteome</keyword>
<gene>
    <name evidence="2" type="ORF">F5891DRAFT_1258301</name>
</gene>
<comment type="caution">
    <text evidence="2">The sequence shown here is derived from an EMBL/GenBank/DDBJ whole genome shotgun (WGS) entry which is preliminary data.</text>
</comment>
<organism evidence="2 3">
    <name type="scientific">Suillus fuscotomentosus</name>
    <dbReference type="NCBI Taxonomy" id="1912939"/>
    <lineage>
        <taxon>Eukaryota</taxon>
        <taxon>Fungi</taxon>
        <taxon>Dikarya</taxon>
        <taxon>Basidiomycota</taxon>
        <taxon>Agaricomycotina</taxon>
        <taxon>Agaricomycetes</taxon>
        <taxon>Agaricomycetidae</taxon>
        <taxon>Boletales</taxon>
        <taxon>Suillineae</taxon>
        <taxon>Suillaceae</taxon>
        <taxon>Suillus</taxon>
    </lineage>
</organism>
<feature type="region of interest" description="Disordered" evidence="1">
    <location>
        <begin position="1"/>
        <end position="41"/>
    </location>
</feature>
<evidence type="ECO:0000313" key="2">
    <source>
        <dbReference type="EMBL" id="KAG1893742.1"/>
    </source>
</evidence>
<accession>A0AAD4HEN7</accession>
<dbReference type="EMBL" id="JABBWK010000091">
    <property type="protein sequence ID" value="KAG1893742.1"/>
    <property type="molecule type" value="Genomic_DNA"/>
</dbReference>
<evidence type="ECO:0000313" key="3">
    <source>
        <dbReference type="Proteomes" id="UP001195769"/>
    </source>
</evidence>
<proteinExistence type="predicted"/>